<dbReference type="InterPro" id="IPR048198">
    <property type="entry name" value="YtrI"/>
</dbReference>
<gene>
    <name evidence="4" type="ORF">CEY16_05925</name>
</gene>
<dbReference type="OrthoDB" id="2691164at2"/>
<reference evidence="4 5" key="1">
    <citation type="submission" date="2017-06" db="EMBL/GenBank/DDBJ databases">
        <title>the draft geome sequence of Illustriluteabacillus marina B3227.</title>
        <authorList>
            <person name="He R.-H."/>
            <person name="Du Z.-J."/>
        </authorList>
    </citation>
    <scope>NUCLEOTIDE SEQUENCE [LARGE SCALE GENOMIC DNA]</scope>
    <source>
        <strain evidence="4 5">B3227</strain>
    </source>
</reference>
<keyword evidence="2" id="KW-1133">Transmembrane helix</keyword>
<evidence type="ECO:0000256" key="2">
    <source>
        <dbReference type="SAM" id="Phobius"/>
    </source>
</evidence>
<proteinExistence type="predicted"/>
<dbReference type="NCBIfam" id="NF041479">
    <property type="entry name" value="spor_membprot_YtrI"/>
    <property type="match status" value="1"/>
</dbReference>
<sequence length="167" mass="19801">MHFPPYYKKKTWQAFFIGIFAGTIIGYMIFIYMYGVHTERWIEENLTLRNELSEVQNENELLKQDKDDLSEENEKKFTIQKVEIEWLNATELKLDRITLLRLNEKVQAQVQPVIGRSIQSVHDQKELLIRTIENKTYPLNDINYQMEVVHMTLSTTMTISLNIDTTN</sequence>
<evidence type="ECO:0000313" key="5">
    <source>
        <dbReference type="Proteomes" id="UP000243524"/>
    </source>
</evidence>
<dbReference type="EMBL" id="PJNH01000001">
    <property type="protein sequence ID" value="PKR79277.1"/>
    <property type="molecule type" value="Genomic_DNA"/>
</dbReference>
<feature type="coiled-coil region" evidence="1">
    <location>
        <begin position="38"/>
        <end position="75"/>
    </location>
</feature>
<keyword evidence="5" id="KW-1185">Reference proteome</keyword>
<keyword evidence="2" id="KW-0472">Membrane</keyword>
<dbReference type="RefSeq" id="WP_101331021.1">
    <property type="nucleotide sequence ID" value="NZ_PJNH01000001.1"/>
</dbReference>
<organism evidence="4 5">
    <name type="scientific">Halalkalibacillus sediminis</name>
    <dbReference type="NCBI Taxonomy" id="2018042"/>
    <lineage>
        <taxon>Bacteria</taxon>
        <taxon>Bacillati</taxon>
        <taxon>Bacillota</taxon>
        <taxon>Bacilli</taxon>
        <taxon>Bacillales</taxon>
        <taxon>Bacillaceae</taxon>
        <taxon>Halalkalibacillus</taxon>
    </lineage>
</organism>
<evidence type="ECO:0000259" key="3">
    <source>
        <dbReference type="Pfam" id="PF26347"/>
    </source>
</evidence>
<dbReference type="Pfam" id="PF26347">
    <property type="entry name" value="YtrI_sporulation"/>
    <property type="match status" value="1"/>
</dbReference>
<keyword evidence="1" id="KW-0175">Coiled coil</keyword>
<feature type="domain" description="Sporulation membrane protein YtrI C-terminal" evidence="3">
    <location>
        <begin position="80"/>
        <end position="163"/>
    </location>
</feature>
<dbReference type="Proteomes" id="UP000243524">
    <property type="component" value="Unassembled WGS sequence"/>
</dbReference>
<name>A0A2I0QY66_9BACI</name>
<dbReference type="InterPro" id="IPR058620">
    <property type="entry name" value="YtrI_C"/>
</dbReference>
<dbReference type="AlphaFoldDB" id="A0A2I0QY66"/>
<evidence type="ECO:0000313" key="4">
    <source>
        <dbReference type="EMBL" id="PKR79277.1"/>
    </source>
</evidence>
<accession>A0A2I0QY66</accession>
<feature type="transmembrane region" description="Helical" evidence="2">
    <location>
        <begin position="12"/>
        <end position="34"/>
    </location>
</feature>
<comment type="caution">
    <text evidence="4">The sequence shown here is derived from an EMBL/GenBank/DDBJ whole genome shotgun (WGS) entry which is preliminary data.</text>
</comment>
<evidence type="ECO:0000256" key="1">
    <source>
        <dbReference type="SAM" id="Coils"/>
    </source>
</evidence>
<protein>
    <recommendedName>
        <fullName evidence="3">Sporulation membrane protein YtrI C-terminal domain-containing protein</fullName>
    </recommendedName>
</protein>
<keyword evidence="2" id="KW-0812">Transmembrane</keyword>